<organism evidence="2 3">
    <name type="scientific">Rubus argutus</name>
    <name type="common">Southern blackberry</name>
    <dbReference type="NCBI Taxonomy" id="59490"/>
    <lineage>
        <taxon>Eukaryota</taxon>
        <taxon>Viridiplantae</taxon>
        <taxon>Streptophyta</taxon>
        <taxon>Embryophyta</taxon>
        <taxon>Tracheophyta</taxon>
        <taxon>Spermatophyta</taxon>
        <taxon>Magnoliopsida</taxon>
        <taxon>eudicotyledons</taxon>
        <taxon>Gunneridae</taxon>
        <taxon>Pentapetalae</taxon>
        <taxon>rosids</taxon>
        <taxon>fabids</taxon>
        <taxon>Rosales</taxon>
        <taxon>Rosaceae</taxon>
        <taxon>Rosoideae</taxon>
        <taxon>Rosoideae incertae sedis</taxon>
        <taxon>Rubus</taxon>
    </lineage>
</organism>
<evidence type="ECO:0000313" key="3">
    <source>
        <dbReference type="Proteomes" id="UP001457282"/>
    </source>
</evidence>
<sequence>MKFLVFRKLNDSELEKPFKEDNAFGIDSFINSLSTNRFGKVFGLHACRRRTTSFLKIFVSLRLLRFMLLMFSIKGEKFVIFRRPKNVWESPKDCLLFSFTLQMEDGRVMPQIQYVVSLAVTEAIKDVCDRNGLPYVDVRIKWPNDIYLNGLNVGGILFTSTYKLKKFNVSAGIGLNFEKLYDLFIHQGFQSLEELYYKTWLHSGQRFIVQEKNDDQVVESVVTVQGLTSTRYLLAIGDDNQKCELHPDGNSFDFFKGLVRRKLD</sequence>
<evidence type="ECO:0000259" key="1">
    <source>
        <dbReference type="PROSITE" id="PS51733"/>
    </source>
</evidence>
<keyword evidence="3" id="KW-1185">Reference proteome</keyword>
<dbReference type="Proteomes" id="UP001457282">
    <property type="component" value="Unassembled WGS sequence"/>
</dbReference>
<evidence type="ECO:0000313" key="2">
    <source>
        <dbReference type="EMBL" id="KAK9943933.1"/>
    </source>
</evidence>
<dbReference type="PROSITE" id="PS51733">
    <property type="entry name" value="BPL_LPL_CATALYTIC"/>
    <property type="match status" value="1"/>
</dbReference>
<gene>
    <name evidence="2" type="ORF">M0R45_009522</name>
</gene>
<accession>A0AAW1Y7R8</accession>
<dbReference type="Pfam" id="PF03099">
    <property type="entry name" value="BPL_LplA_LipB"/>
    <property type="match status" value="1"/>
</dbReference>
<dbReference type="InterPro" id="IPR045864">
    <property type="entry name" value="aa-tRNA-synth_II/BPL/LPL"/>
</dbReference>
<dbReference type="PANTHER" id="PTHR12835:SF5">
    <property type="entry name" value="BIOTIN--PROTEIN LIGASE"/>
    <property type="match status" value="1"/>
</dbReference>
<dbReference type="PANTHER" id="PTHR12835">
    <property type="entry name" value="BIOTIN PROTEIN LIGASE"/>
    <property type="match status" value="1"/>
</dbReference>
<name>A0AAW1Y7R8_RUBAR</name>
<reference evidence="2 3" key="1">
    <citation type="journal article" date="2023" name="G3 (Bethesda)">
        <title>A chromosome-length genome assembly and annotation of blackberry (Rubus argutus, cv. 'Hillquist').</title>
        <authorList>
            <person name="Bruna T."/>
            <person name="Aryal R."/>
            <person name="Dudchenko O."/>
            <person name="Sargent D.J."/>
            <person name="Mead D."/>
            <person name="Buti M."/>
            <person name="Cavallini A."/>
            <person name="Hytonen T."/>
            <person name="Andres J."/>
            <person name="Pham M."/>
            <person name="Weisz D."/>
            <person name="Mascagni F."/>
            <person name="Usai G."/>
            <person name="Natali L."/>
            <person name="Bassil N."/>
            <person name="Fernandez G.E."/>
            <person name="Lomsadze A."/>
            <person name="Armour M."/>
            <person name="Olukolu B."/>
            <person name="Poorten T."/>
            <person name="Britton C."/>
            <person name="Davik J."/>
            <person name="Ashrafi H."/>
            <person name="Aiden E.L."/>
            <person name="Borodovsky M."/>
            <person name="Worthington M."/>
        </authorList>
    </citation>
    <scope>NUCLEOTIDE SEQUENCE [LARGE SCALE GENOMIC DNA]</scope>
    <source>
        <strain evidence="2">PI 553951</strain>
    </source>
</reference>
<feature type="domain" description="BPL/LPL catalytic" evidence="1">
    <location>
        <begin position="34"/>
        <end position="229"/>
    </location>
</feature>
<dbReference type="GO" id="GO:0004077">
    <property type="term" value="F:biotin--[biotin carboxyl-carrier protein] ligase activity"/>
    <property type="evidence" value="ECO:0007669"/>
    <property type="project" value="TreeGrafter"/>
</dbReference>
<dbReference type="EMBL" id="JBEDUW010000002">
    <property type="protein sequence ID" value="KAK9943933.1"/>
    <property type="molecule type" value="Genomic_DNA"/>
</dbReference>
<proteinExistence type="predicted"/>
<comment type="caution">
    <text evidence="2">The sequence shown here is derived from an EMBL/GenBank/DDBJ whole genome shotgun (WGS) entry which is preliminary data.</text>
</comment>
<dbReference type="GO" id="GO:0005737">
    <property type="term" value="C:cytoplasm"/>
    <property type="evidence" value="ECO:0007669"/>
    <property type="project" value="TreeGrafter"/>
</dbReference>
<dbReference type="Gene3D" id="3.30.930.10">
    <property type="entry name" value="Bira Bifunctional Protein, Domain 2"/>
    <property type="match status" value="1"/>
</dbReference>
<dbReference type="AlphaFoldDB" id="A0AAW1Y7R8"/>
<protein>
    <recommendedName>
        <fullName evidence="1">BPL/LPL catalytic domain-containing protein</fullName>
    </recommendedName>
</protein>
<dbReference type="SUPFAM" id="SSF55681">
    <property type="entry name" value="Class II aaRS and biotin synthetases"/>
    <property type="match status" value="1"/>
</dbReference>
<dbReference type="InterPro" id="IPR004143">
    <property type="entry name" value="BPL_LPL_catalytic"/>
</dbReference>